<accession>A0ABU7WGU6</accession>
<evidence type="ECO:0000313" key="1">
    <source>
        <dbReference type="EMBL" id="MEF3082718.1"/>
    </source>
</evidence>
<keyword evidence="2" id="KW-1185">Reference proteome</keyword>
<name>A0ABU7WGU6_9GAMM</name>
<organism evidence="1 2">
    <name type="scientific">Luteimonas flava</name>
    <dbReference type="NCBI Taxonomy" id="3115822"/>
    <lineage>
        <taxon>Bacteria</taxon>
        <taxon>Pseudomonadati</taxon>
        <taxon>Pseudomonadota</taxon>
        <taxon>Gammaproteobacteria</taxon>
        <taxon>Lysobacterales</taxon>
        <taxon>Lysobacteraceae</taxon>
        <taxon>Luteimonas</taxon>
    </lineage>
</organism>
<gene>
    <name evidence="1" type="ORF">V3391_10940</name>
</gene>
<dbReference type="Proteomes" id="UP001358324">
    <property type="component" value="Unassembled WGS sequence"/>
</dbReference>
<sequence>MHEDPWARIEPADHLVGHRIAEDHPLAVYWTRRHDGARGVLFKHAHAEQLPTERPLLEGIVVEMGDAPPLSVALYLSDDTHHEVFDLMCRDIIEASSRAIDTAQATAAIFRRLDHWQAMLAEGRSNDLTAQQVRGLMGELWFLDQIAARRGVAAGISAYVAPDDHPQDFALPLGLVEVKTRLAGSRQQVSISSLDQLEAADIPLVLLVVELIPDIEGASLNDVVDGLNGQSNEAGAAWEARLRMSLLRRDYTRSDRYDGQRYRIGTVRAFNVEPQFPRLVRSATDMRVLGATYLLDLTGLGDFEVEPYSTIATLLG</sequence>
<reference evidence="1 2" key="1">
    <citation type="submission" date="2024-01" db="EMBL/GenBank/DDBJ databases">
        <title>Novel species of the genus Luteimonas isolated from rivers.</title>
        <authorList>
            <person name="Lu H."/>
        </authorList>
    </citation>
    <scope>NUCLEOTIDE SEQUENCE [LARGE SCALE GENOMIC DNA]</scope>
    <source>
        <strain evidence="1 2">SMYT11W</strain>
    </source>
</reference>
<dbReference type="RefSeq" id="WP_332078437.1">
    <property type="nucleotide sequence ID" value="NZ_JAZHBM010000002.1"/>
</dbReference>
<dbReference type="Pfam" id="PF14390">
    <property type="entry name" value="DUF4420"/>
    <property type="match status" value="1"/>
</dbReference>
<dbReference type="EMBL" id="JAZHBM010000002">
    <property type="protein sequence ID" value="MEF3082718.1"/>
    <property type="molecule type" value="Genomic_DNA"/>
</dbReference>
<comment type="caution">
    <text evidence="1">The sequence shown here is derived from an EMBL/GenBank/DDBJ whole genome shotgun (WGS) entry which is preliminary data.</text>
</comment>
<dbReference type="InterPro" id="IPR025534">
    <property type="entry name" value="DUF4420"/>
</dbReference>
<evidence type="ECO:0000313" key="2">
    <source>
        <dbReference type="Proteomes" id="UP001358324"/>
    </source>
</evidence>
<protein>
    <submittedName>
        <fullName evidence="1">PD-(D/E)XK motif protein</fullName>
    </submittedName>
</protein>
<proteinExistence type="predicted"/>